<dbReference type="EMBL" id="CP006569">
    <property type="protein sequence ID" value="AHF75386.1"/>
    <property type="molecule type" value="Genomic_DNA"/>
</dbReference>
<keyword evidence="2" id="KW-1185">Reference proteome</keyword>
<dbReference type="AlphaFoldDB" id="W0HNE0"/>
<dbReference type="Proteomes" id="UP000019028">
    <property type="component" value="Chromosome"/>
</dbReference>
<protein>
    <submittedName>
        <fullName evidence="1">Expressed protein ilvX</fullName>
    </submittedName>
</protein>
<organism evidence="1 2">
    <name type="scientific">Sodalis praecaptivus</name>
    <dbReference type="NCBI Taxonomy" id="1239307"/>
    <lineage>
        <taxon>Bacteria</taxon>
        <taxon>Pseudomonadati</taxon>
        <taxon>Pseudomonadota</taxon>
        <taxon>Gammaproteobacteria</taxon>
        <taxon>Enterobacterales</taxon>
        <taxon>Bruguierivoracaceae</taxon>
        <taxon>Sodalis</taxon>
    </lineage>
</organism>
<name>W0HNE0_9GAMM</name>
<reference evidence="1 2" key="1">
    <citation type="journal article" date="2014" name="Genome Biol. Evol.">
        <title>Genome degeneration and adaptation in a nascent stage of symbiosis.</title>
        <authorList>
            <person name="Oakeson K.F."/>
            <person name="Gil R."/>
            <person name="Clayton A.L."/>
            <person name="Dunn D.M."/>
            <person name="von Niederhausern A.C."/>
            <person name="Hamil C."/>
            <person name="Aoyagi A."/>
            <person name="Duval B."/>
            <person name="Baca A."/>
            <person name="Silva F.J."/>
            <person name="Vallier A."/>
            <person name="Jackson D.G."/>
            <person name="Latorre A."/>
            <person name="Weiss R.B."/>
            <person name="Heddi A."/>
            <person name="Moya A."/>
            <person name="Dale C."/>
        </authorList>
    </citation>
    <scope>NUCLEOTIDE SEQUENCE [LARGE SCALE GENOMIC DNA]</scope>
    <source>
        <strain evidence="1 2">HS1</strain>
    </source>
</reference>
<dbReference type="HOGENOM" id="CLU_3433087_0_0_6"/>
<evidence type="ECO:0000313" key="2">
    <source>
        <dbReference type="Proteomes" id="UP000019028"/>
    </source>
</evidence>
<gene>
    <name evidence="1" type="primary">ilvX</name>
    <name evidence="1" type="ORF">Sant_0276</name>
</gene>
<proteinExistence type="predicted"/>
<evidence type="ECO:0000313" key="1">
    <source>
        <dbReference type="EMBL" id="AHF75386.1"/>
    </source>
</evidence>
<accession>W0HNE0</accession>
<dbReference type="KEGG" id="sod:Sant_0276"/>
<sequence length="16" mass="1722">MKIRILFCPCGAKAGN</sequence>